<evidence type="ECO:0000256" key="2">
    <source>
        <dbReference type="ARBA" id="ARBA00009057"/>
    </source>
</evidence>
<dbReference type="PROSITE" id="PS51514">
    <property type="entry name" value="BRX"/>
    <property type="match status" value="2"/>
</dbReference>
<protein>
    <recommendedName>
        <fullName evidence="5">BRX domain-containing protein</fullName>
    </recommendedName>
</protein>
<comment type="similarity">
    <text evidence="2">Belongs to the BRX family.</text>
</comment>
<comment type="caution">
    <text evidence="6">The sequence shown here is derived from an EMBL/GenBank/DDBJ whole genome shotgun (WGS) entry which is preliminary data.</text>
</comment>
<feature type="domain" description="BRX" evidence="5">
    <location>
        <begin position="338"/>
        <end position="393"/>
    </location>
</feature>
<feature type="region of interest" description="Disordered" evidence="4">
    <location>
        <begin position="404"/>
        <end position="426"/>
    </location>
</feature>
<evidence type="ECO:0000313" key="6">
    <source>
        <dbReference type="EMBL" id="KAK9034717.1"/>
    </source>
</evidence>
<proteinExistence type="inferred from homology"/>
<dbReference type="Pfam" id="PF08381">
    <property type="entry name" value="BRX"/>
    <property type="match status" value="2"/>
</dbReference>
<evidence type="ECO:0000256" key="4">
    <source>
        <dbReference type="SAM" id="MobiDB-lite"/>
    </source>
</evidence>
<evidence type="ECO:0000259" key="5">
    <source>
        <dbReference type="PROSITE" id="PS51514"/>
    </source>
</evidence>
<dbReference type="EMBL" id="JBBPBN010000007">
    <property type="protein sequence ID" value="KAK9034717.1"/>
    <property type="molecule type" value="Genomic_DNA"/>
</dbReference>
<name>A0ABR2TBV2_9ROSI</name>
<evidence type="ECO:0000256" key="1">
    <source>
        <dbReference type="ARBA" id="ARBA00004123"/>
    </source>
</evidence>
<dbReference type="PANTHER" id="PTHR46058">
    <property type="entry name" value="PROTEIN BREVIS RADIX-LIKE 1"/>
    <property type="match status" value="1"/>
</dbReference>
<keyword evidence="7" id="KW-1185">Reference proteome</keyword>
<dbReference type="InterPro" id="IPR027988">
    <property type="entry name" value="BRX_N"/>
</dbReference>
<feature type="domain" description="BRX" evidence="5">
    <location>
        <begin position="484"/>
        <end position="539"/>
    </location>
</feature>
<accession>A0ABR2TBV2</accession>
<organism evidence="6 7">
    <name type="scientific">Hibiscus sabdariffa</name>
    <name type="common">roselle</name>
    <dbReference type="NCBI Taxonomy" id="183260"/>
    <lineage>
        <taxon>Eukaryota</taxon>
        <taxon>Viridiplantae</taxon>
        <taxon>Streptophyta</taxon>
        <taxon>Embryophyta</taxon>
        <taxon>Tracheophyta</taxon>
        <taxon>Spermatophyta</taxon>
        <taxon>Magnoliopsida</taxon>
        <taxon>eudicotyledons</taxon>
        <taxon>Gunneridae</taxon>
        <taxon>Pentapetalae</taxon>
        <taxon>rosids</taxon>
        <taxon>malvids</taxon>
        <taxon>Malvales</taxon>
        <taxon>Malvaceae</taxon>
        <taxon>Malvoideae</taxon>
        <taxon>Hibiscus</taxon>
    </lineage>
</organism>
<evidence type="ECO:0000313" key="7">
    <source>
        <dbReference type="Proteomes" id="UP001396334"/>
    </source>
</evidence>
<gene>
    <name evidence="6" type="ORF">V6N11_050871</name>
</gene>
<comment type="subcellular location">
    <subcellularLocation>
        <location evidence="1">Nucleus</location>
    </subcellularLocation>
</comment>
<evidence type="ECO:0000256" key="3">
    <source>
        <dbReference type="ARBA" id="ARBA00023242"/>
    </source>
</evidence>
<reference evidence="6 7" key="1">
    <citation type="journal article" date="2024" name="G3 (Bethesda)">
        <title>Genome assembly of Hibiscus sabdariffa L. provides insights into metabolisms of medicinal natural products.</title>
        <authorList>
            <person name="Kim T."/>
        </authorList>
    </citation>
    <scope>NUCLEOTIDE SEQUENCE [LARGE SCALE GENOMIC DNA]</scope>
    <source>
        <strain evidence="6">TK-2024</strain>
        <tissue evidence="6">Old leaves</tissue>
    </source>
</reference>
<keyword evidence="3" id="KW-0539">Nucleus</keyword>
<sequence>MFTCIACTKQMADGGEEVEGARGGDTPSTKEAVKSLTTQALFVKTNKIIIPVSSDILSIGTTFFFGIFSFTFIHACTPLFSTAKAVHGVGSLGTFQTSSFPSKATSLKKPPGKEPRGFLIKAAKSANLSSKTVWVQYSLYLSTLHCTALPAVVHGLWTVRPTVLTVVVFPHEFSQLTSPFGPFFSFCGEYSQILMSGVFCAVYAIDMILGKSSILMNMESWLFYFVLLNFDSDNMQIKDMALKFSGAYKQCKPCTGSSSYKGGSRPYPDFDAASEGVPYPYMGGSTSSTPAWDFTSASHHPGRSDSRFTGEFSGDRPSVYRESFSVQDLVLEEEDEPKEWMAQVEPGVHITFVSLPNGGNDLKRIRFSREMFNKLQAQQWWGENYDRIMELYNVQRFNRQALHTPPRCEDETQRDSSYSRMGSAMESPMPHWTPRYNYKPYSAGQSGFGPGGTRGDASFDAARTTTSSRDEPSISVSNASEIEAEWVEQDEPGVYITIRQLADGTRELRRVRFSRERFGEVNAKQWWEENRDRIQAQYL</sequence>
<dbReference type="Pfam" id="PF13713">
    <property type="entry name" value="BRX_N"/>
    <property type="match status" value="1"/>
</dbReference>
<feature type="region of interest" description="Disordered" evidence="4">
    <location>
        <begin position="445"/>
        <end position="475"/>
    </location>
</feature>
<dbReference type="InterPro" id="IPR013591">
    <property type="entry name" value="Brevis_radix_dom"/>
</dbReference>
<dbReference type="Proteomes" id="UP001396334">
    <property type="component" value="Unassembled WGS sequence"/>
</dbReference>
<dbReference type="InterPro" id="IPR044532">
    <property type="entry name" value="BRX-like"/>
</dbReference>
<dbReference type="PANTHER" id="PTHR46058:SF26">
    <property type="entry name" value="PROTEIN BREVIS RADIX-LIKE 1"/>
    <property type="match status" value="1"/>
</dbReference>